<sequence>MYPFLAKDEDIDNWLLSLLSNDERKEHDDVSVASWNYDTFSENKDNFLSQIIKLQVVYKGLGQRYFFIKVKPRDAIFEQVTDTHNMFEVEINFYKELLPQLENIGLGVRFRVPQMFDFRLEPPVRLTLRDVMMPSESGQYKMAPSIYSLRLPHLTLVAQEIAKFHAVSLVFLDKWLHHKDLRLHIYGDLSPGVSKLCLEGLTSCLKILSKRPGNEAVVKFLRELAPGASEYLRAVSIPIAKAASQLPGIEPCFSLSHGDLWTNNLLFKEDSNGNPIDLCIIDWQVLKVRRIGCDLSFFLYTCFKRHQRQEYLKELLETYFRSFAQAISRYEVRTPFPTMASLEKEFRDLRVYGFLRLLMAIPFVLKLEAAGQETHLAELVEHVEDVARELTEDVTVQWKLEVSRTASLELGQHNEFE</sequence>
<proteinExistence type="predicted"/>
<reference evidence="1" key="1">
    <citation type="submission" date="2020-11" db="EMBL/GenBank/DDBJ databases">
        <authorList>
            <person name="Tran Van P."/>
        </authorList>
    </citation>
    <scope>NUCLEOTIDE SEQUENCE</scope>
</reference>
<organism evidence="1">
    <name type="scientific">Cyprideis torosa</name>
    <dbReference type="NCBI Taxonomy" id="163714"/>
    <lineage>
        <taxon>Eukaryota</taxon>
        <taxon>Metazoa</taxon>
        <taxon>Ecdysozoa</taxon>
        <taxon>Arthropoda</taxon>
        <taxon>Crustacea</taxon>
        <taxon>Oligostraca</taxon>
        <taxon>Ostracoda</taxon>
        <taxon>Podocopa</taxon>
        <taxon>Podocopida</taxon>
        <taxon>Cytherocopina</taxon>
        <taxon>Cytheroidea</taxon>
        <taxon>Cytherideidae</taxon>
        <taxon>Cyprideis</taxon>
    </lineage>
</organism>
<dbReference type="PANTHER" id="PTHR11012">
    <property type="entry name" value="PROTEIN KINASE-LIKE DOMAIN-CONTAINING"/>
    <property type="match status" value="1"/>
</dbReference>
<dbReference type="InterPro" id="IPR004119">
    <property type="entry name" value="EcKL"/>
</dbReference>
<dbReference type="AlphaFoldDB" id="A0A7R8ZJ41"/>
<dbReference type="PANTHER" id="PTHR11012:SF30">
    <property type="entry name" value="PROTEIN KINASE-LIKE DOMAIN-CONTAINING"/>
    <property type="match status" value="1"/>
</dbReference>
<dbReference type="OrthoDB" id="6381776at2759"/>
<evidence type="ECO:0000313" key="1">
    <source>
        <dbReference type="EMBL" id="CAD7222133.1"/>
    </source>
</evidence>
<dbReference type="InterPro" id="IPR015897">
    <property type="entry name" value="CHK_kinase-like"/>
</dbReference>
<dbReference type="Gene3D" id="3.90.1200.10">
    <property type="match status" value="1"/>
</dbReference>
<name>A0A7R8ZJ41_9CRUS</name>
<gene>
    <name evidence="1" type="ORF">CTOB1V02_LOCUS149</name>
</gene>
<dbReference type="SUPFAM" id="SSF56112">
    <property type="entry name" value="Protein kinase-like (PK-like)"/>
    <property type="match status" value="1"/>
</dbReference>
<accession>A0A7R8ZJ41</accession>
<dbReference type="SMART" id="SM00587">
    <property type="entry name" value="CHK"/>
    <property type="match status" value="1"/>
</dbReference>
<dbReference type="Pfam" id="PF02958">
    <property type="entry name" value="EcKL"/>
    <property type="match status" value="1"/>
</dbReference>
<dbReference type="EMBL" id="OB660030">
    <property type="protein sequence ID" value="CAD7222133.1"/>
    <property type="molecule type" value="Genomic_DNA"/>
</dbReference>
<protein>
    <submittedName>
        <fullName evidence="1">Uncharacterized protein</fullName>
    </submittedName>
</protein>
<dbReference type="InterPro" id="IPR011009">
    <property type="entry name" value="Kinase-like_dom_sf"/>
</dbReference>